<comment type="caution">
    <text evidence="1">The sequence shown here is derived from an EMBL/GenBank/DDBJ whole genome shotgun (WGS) entry which is preliminary data.</text>
</comment>
<gene>
    <name evidence="1" type="ORF">JCM19275_3605</name>
</gene>
<evidence type="ECO:0000313" key="1">
    <source>
        <dbReference type="EMBL" id="GAL74750.1"/>
    </source>
</evidence>
<organism evidence="1 2">
    <name type="scientific">Nonlabens ulvanivorans</name>
    <name type="common">Persicivirga ulvanivorans</name>
    <dbReference type="NCBI Taxonomy" id="906888"/>
    <lineage>
        <taxon>Bacteria</taxon>
        <taxon>Pseudomonadati</taxon>
        <taxon>Bacteroidota</taxon>
        <taxon>Flavobacteriia</taxon>
        <taxon>Flavobacteriales</taxon>
        <taxon>Flavobacteriaceae</taxon>
        <taxon>Nonlabens</taxon>
    </lineage>
</organism>
<dbReference type="EMBL" id="BBNT01000002">
    <property type="protein sequence ID" value="GAL74750.1"/>
    <property type="molecule type" value="Genomic_DNA"/>
</dbReference>
<name>A0A090WCL0_NONUL</name>
<reference evidence="1 2" key="1">
    <citation type="journal article" date="2014" name="Genome Announc.">
        <title>Draft Genome Sequences of Marine Flavobacterium Nonlabens Strains NR17, NR24, NR27, NR32, NR33, and Ara13.</title>
        <authorList>
            <person name="Nakanishi M."/>
            <person name="Meirelles P."/>
            <person name="Suzuki R."/>
            <person name="Takatani N."/>
            <person name="Mino S."/>
            <person name="Suda W."/>
            <person name="Oshima K."/>
            <person name="Hattori M."/>
            <person name="Ohkuma M."/>
            <person name="Hosokawa M."/>
            <person name="Miyashita K."/>
            <person name="Thompson F.L."/>
            <person name="Niwa A."/>
            <person name="Sawabe T."/>
            <person name="Sawabe T."/>
        </authorList>
    </citation>
    <scope>NUCLEOTIDE SEQUENCE [LARGE SCALE GENOMIC DNA]</scope>
    <source>
        <strain evidence="2">JCM19275</strain>
    </source>
</reference>
<dbReference type="Proteomes" id="UP000029647">
    <property type="component" value="Unassembled WGS sequence"/>
</dbReference>
<protein>
    <submittedName>
        <fullName evidence="1">Formiminoglutamase</fullName>
        <ecNumber evidence="1">3.5.3.8</ecNumber>
    </submittedName>
</protein>
<evidence type="ECO:0000313" key="2">
    <source>
        <dbReference type="Proteomes" id="UP000029647"/>
    </source>
</evidence>
<accession>A0A090WCL0</accession>
<dbReference type="GO" id="GO:0050415">
    <property type="term" value="F:formimidoylglutamase activity"/>
    <property type="evidence" value="ECO:0007669"/>
    <property type="project" value="UniProtKB-EC"/>
</dbReference>
<keyword evidence="1" id="KW-0378">Hydrolase</keyword>
<sequence>MIWYFIEGYNYRAGEHPVNVENGYLKYRVPIEDEVLTFYKSNKTGRWWIELPFLSNVNNKLKQQTLLPCTRKDYELACDQNLPERWLKARRKNEV</sequence>
<proteinExistence type="predicted"/>
<dbReference type="AlphaFoldDB" id="A0A090WCL0"/>
<dbReference type="EC" id="3.5.3.8" evidence="1"/>